<protein>
    <submittedName>
        <fullName evidence="1">Uncharacterized protein</fullName>
    </submittedName>
</protein>
<reference evidence="1 2" key="1">
    <citation type="submission" date="2021-05" db="EMBL/GenBank/DDBJ databases">
        <title>Draft genomes of marine bacteria isolated from model chitin particles.</title>
        <authorList>
            <person name="Datta M.S."/>
            <person name="Schwartzman J.A."/>
            <person name="Cordero O."/>
        </authorList>
    </citation>
    <scope>NUCLEOTIDE SEQUENCE [LARGE SCALE GENOMIC DNA]</scope>
    <source>
        <strain evidence="1 2">4E07</strain>
    </source>
</reference>
<evidence type="ECO:0000313" key="2">
    <source>
        <dbReference type="Proteomes" id="UP000763802"/>
    </source>
</evidence>
<dbReference type="EMBL" id="JAHHDY010000004">
    <property type="protein sequence ID" value="MBT3139921.1"/>
    <property type="molecule type" value="Genomic_DNA"/>
</dbReference>
<sequence>MDVETERETHELVLAVIFQGRLLAQEWREVGLVPQGAAKPFILELLNSLAERRGLDDLDEERIELVGDQIRRFTNSYREGLGDQALAKDVDTEHVFDVKAIDLINLAWRWRQFRKPYRKKPPKNGLLQTSLLTCAKIPVALQRGSTFGRTHHLPCKCKSFLHCSLAIIRNVPTSSM</sequence>
<accession>A0ABS5WMD3</accession>
<name>A0ABS5WMD3_9RHOB</name>
<keyword evidence="2" id="KW-1185">Reference proteome</keyword>
<gene>
    <name evidence="1" type="ORF">KL867_02560</name>
</gene>
<evidence type="ECO:0000313" key="1">
    <source>
        <dbReference type="EMBL" id="MBT3139921.1"/>
    </source>
</evidence>
<comment type="caution">
    <text evidence="1">The sequence shown here is derived from an EMBL/GenBank/DDBJ whole genome shotgun (WGS) entry which is preliminary data.</text>
</comment>
<dbReference type="RefSeq" id="WP_215193572.1">
    <property type="nucleotide sequence ID" value="NZ_JAHHDY010000004.1"/>
</dbReference>
<organism evidence="1 2">
    <name type="scientific">Falsiruegeria litorea</name>
    <dbReference type="NCBI Taxonomy" id="1280831"/>
    <lineage>
        <taxon>Bacteria</taxon>
        <taxon>Pseudomonadati</taxon>
        <taxon>Pseudomonadota</taxon>
        <taxon>Alphaproteobacteria</taxon>
        <taxon>Rhodobacterales</taxon>
        <taxon>Roseobacteraceae</taxon>
        <taxon>Falsiruegeria</taxon>
    </lineage>
</organism>
<dbReference type="Proteomes" id="UP000763802">
    <property type="component" value="Unassembled WGS sequence"/>
</dbReference>
<proteinExistence type="predicted"/>